<keyword evidence="1" id="KW-0732">Signal</keyword>
<evidence type="ECO:0000313" key="2">
    <source>
        <dbReference type="EMBL" id="MBB5399973.1"/>
    </source>
</evidence>
<gene>
    <name evidence="2" type="ORF">HDG41_002022</name>
</gene>
<evidence type="ECO:0000313" key="3">
    <source>
        <dbReference type="Proteomes" id="UP000592820"/>
    </source>
</evidence>
<dbReference type="RefSeq" id="WP_260332119.1">
    <property type="nucleotide sequence ID" value="NZ_JACHDE010000003.1"/>
</dbReference>
<organism evidence="2 3">
    <name type="scientific">Paraburkholderia youngii</name>
    <dbReference type="NCBI Taxonomy" id="2782701"/>
    <lineage>
        <taxon>Bacteria</taxon>
        <taxon>Pseudomonadati</taxon>
        <taxon>Pseudomonadota</taxon>
        <taxon>Betaproteobacteria</taxon>
        <taxon>Burkholderiales</taxon>
        <taxon>Burkholderiaceae</taxon>
        <taxon>Paraburkholderia</taxon>
    </lineage>
</organism>
<feature type="chain" id="PRO_5031128382" evidence="1">
    <location>
        <begin position="35"/>
        <end position="64"/>
    </location>
</feature>
<comment type="caution">
    <text evidence="2">The sequence shown here is derived from an EMBL/GenBank/DDBJ whole genome shotgun (WGS) entry which is preliminary data.</text>
</comment>
<dbReference type="EMBL" id="JACHDE010000003">
    <property type="protein sequence ID" value="MBB5399973.1"/>
    <property type="molecule type" value="Genomic_DNA"/>
</dbReference>
<protein>
    <submittedName>
        <fullName evidence="2">Uncharacterized protein</fullName>
    </submittedName>
</protein>
<accession>A0A7W8P396</accession>
<proteinExistence type="predicted"/>
<reference evidence="2 3" key="1">
    <citation type="submission" date="2020-08" db="EMBL/GenBank/DDBJ databases">
        <title>Genomic Encyclopedia of Type Strains, Phase IV (KMG-V): Genome sequencing to study the core and pangenomes of soil and plant-associated prokaryotes.</title>
        <authorList>
            <person name="Whitman W."/>
        </authorList>
    </citation>
    <scope>NUCLEOTIDE SEQUENCE [LARGE SCALE GENOMIC DNA]</scope>
    <source>
        <strain evidence="2 3">JPY162</strain>
    </source>
</reference>
<evidence type="ECO:0000256" key="1">
    <source>
        <dbReference type="SAM" id="SignalP"/>
    </source>
</evidence>
<feature type="signal peptide" evidence="1">
    <location>
        <begin position="1"/>
        <end position="34"/>
    </location>
</feature>
<name>A0A7W8P396_9BURK</name>
<dbReference type="Proteomes" id="UP000592820">
    <property type="component" value="Unassembled WGS sequence"/>
</dbReference>
<sequence>MNFFVKRMTVSMKMNHKASLFIAAIFLSAGSAGAQSLATGESRQVSEPAYPGVCQTRLRAERRA</sequence>
<dbReference type="AlphaFoldDB" id="A0A7W8P396"/>